<reference evidence="3" key="1">
    <citation type="journal article" date="2021" name="Syst. Appl. Microbiol.">
        <title>Roseomonas hellenica sp. nov., isolated from roots of wild-growing Alkanna tinctoria.</title>
        <authorList>
            <person name="Rat A."/>
            <person name="Naranjo H.D."/>
            <person name="Lebbe L."/>
            <person name="Cnockaert M."/>
            <person name="Krigas N."/>
            <person name="Grigoriadou K."/>
            <person name="Maloupa E."/>
            <person name="Willems A."/>
        </authorList>
    </citation>
    <scope>NUCLEOTIDE SEQUENCE [LARGE SCALE GENOMIC DNA]</scope>
    <source>
        <strain evidence="3">LMG 31159</strain>
    </source>
</reference>
<gene>
    <name evidence="2" type="ORF">GXW78_00155</name>
</gene>
<proteinExistence type="predicted"/>
<organism evidence="2 3">
    <name type="scientific">Neoroseomonas terrae</name>
    <dbReference type="NCBI Taxonomy" id="424799"/>
    <lineage>
        <taxon>Bacteria</taxon>
        <taxon>Pseudomonadati</taxon>
        <taxon>Pseudomonadota</taxon>
        <taxon>Alphaproteobacteria</taxon>
        <taxon>Acetobacterales</taxon>
        <taxon>Acetobacteraceae</taxon>
        <taxon>Neoroseomonas</taxon>
    </lineage>
</organism>
<dbReference type="Proteomes" id="UP000698752">
    <property type="component" value="Unassembled WGS sequence"/>
</dbReference>
<comment type="caution">
    <text evidence="2">The sequence shown here is derived from an EMBL/GenBank/DDBJ whole genome shotgun (WGS) entry which is preliminary data.</text>
</comment>
<dbReference type="EMBL" id="JAAEDI010000001">
    <property type="protein sequence ID" value="MBR0648058.1"/>
    <property type="molecule type" value="Genomic_DNA"/>
</dbReference>
<dbReference type="RefSeq" id="WP_211864968.1">
    <property type="nucleotide sequence ID" value="NZ_JAAEDI010000001.1"/>
</dbReference>
<sequence>MLVMLALAACGEDQYSRSGPIGPRGTALPPPDPATGAARTALPGR</sequence>
<evidence type="ECO:0000313" key="3">
    <source>
        <dbReference type="Proteomes" id="UP000698752"/>
    </source>
</evidence>
<protein>
    <recommendedName>
        <fullName evidence="4">Argininosuccinate lyase</fullName>
    </recommendedName>
</protein>
<feature type="region of interest" description="Disordered" evidence="1">
    <location>
        <begin position="14"/>
        <end position="45"/>
    </location>
</feature>
<evidence type="ECO:0000313" key="2">
    <source>
        <dbReference type="EMBL" id="MBR0648058.1"/>
    </source>
</evidence>
<evidence type="ECO:0000256" key="1">
    <source>
        <dbReference type="SAM" id="MobiDB-lite"/>
    </source>
</evidence>
<accession>A0ABS5EAK0</accession>
<name>A0ABS5EAK0_9PROT</name>
<keyword evidence="3" id="KW-1185">Reference proteome</keyword>
<evidence type="ECO:0008006" key="4">
    <source>
        <dbReference type="Google" id="ProtNLM"/>
    </source>
</evidence>